<accession>A0A0F8ZGA3</accession>
<evidence type="ECO:0000313" key="1">
    <source>
        <dbReference type="EMBL" id="KKK92798.1"/>
    </source>
</evidence>
<gene>
    <name evidence="1" type="ORF">LCGC14_2699370</name>
</gene>
<protein>
    <submittedName>
        <fullName evidence="1">Uncharacterized protein</fullName>
    </submittedName>
</protein>
<comment type="caution">
    <text evidence="1">The sequence shown here is derived from an EMBL/GenBank/DDBJ whole genome shotgun (WGS) entry which is preliminary data.</text>
</comment>
<dbReference type="AlphaFoldDB" id="A0A0F8ZGA3"/>
<reference evidence="1" key="1">
    <citation type="journal article" date="2015" name="Nature">
        <title>Complex archaea that bridge the gap between prokaryotes and eukaryotes.</title>
        <authorList>
            <person name="Spang A."/>
            <person name="Saw J.H."/>
            <person name="Jorgensen S.L."/>
            <person name="Zaremba-Niedzwiedzka K."/>
            <person name="Martijn J."/>
            <person name="Lind A.E."/>
            <person name="van Eijk R."/>
            <person name="Schleper C."/>
            <person name="Guy L."/>
            <person name="Ettema T.J."/>
        </authorList>
    </citation>
    <scope>NUCLEOTIDE SEQUENCE</scope>
</reference>
<organism evidence="1">
    <name type="scientific">marine sediment metagenome</name>
    <dbReference type="NCBI Taxonomy" id="412755"/>
    <lineage>
        <taxon>unclassified sequences</taxon>
        <taxon>metagenomes</taxon>
        <taxon>ecological metagenomes</taxon>
    </lineage>
</organism>
<sequence length="59" mass="6859">MKEFNKWYKEYNKDRQGVRVWPSSAATWKAALGFALSTRASNCRNIMSAEFLKKELKGD</sequence>
<name>A0A0F8ZGA3_9ZZZZ</name>
<dbReference type="EMBL" id="LAZR01048054">
    <property type="protein sequence ID" value="KKK92798.1"/>
    <property type="molecule type" value="Genomic_DNA"/>
</dbReference>
<proteinExistence type="predicted"/>